<protein>
    <submittedName>
        <fullName evidence="1">Uncharacterized protein</fullName>
    </submittedName>
</protein>
<dbReference type="EMBL" id="JACHDE010000028">
    <property type="protein sequence ID" value="MBB5405143.1"/>
    <property type="molecule type" value="Genomic_DNA"/>
</dbReference>
<name>A0A7W8LEG0_9BURK</name>
<proteinExistence type="predicted"/>
<sequence length="87" mass="9469">MFKTITPAADWFFVHKGVPESAPPVVWHLAAWGQKENGEVIGLIGAFGPDQVKDGKTPHLVSIPPVPGAYLHRDQLSSGEVSQLKKR</sequence>
<dbReference type="AlphaFoldDB" id="A0A7W8LEG0"/>
<gene>
    <name evidence="1" type="ORF">HDG41_007239</name>
</gene>
<accession>A0A7W8LEG0</accession>
<dbReference type="RefSeq" id="WP_184228680.1">
    <property type="nucleotide sequence ID" value="NZ_JACHDE010000028.1"/>
</dbReference>
<evidence type="ECO:0000313" key="2">
    <source>
        <dbReference type="Proteomes" id="UP000592820"/>
    </source>
</evidence>
<dbReference type="Proteomes" id="UP000592820">
    <property type="component" value="Unassembled WGS sequence"/>
</dbReference>
<reference evidence="1 2" key="1">
    <citation type="submission" date="2020-08" db="EMBL/GenBank/DDBJ databases">
        <title>Genomic Encyclopedia of Type Strains, Phase IV (KMG-V): Genome sequencing to study the core and pangenomes of soil and plant-associated prokaryotes.</title>
        <authorList>
            <person name="Whitman W."/>
        </authorList>
    </citation>
    <scope>NUCLEOTIDE SEQUENCE [LARGE SCALE GENOMIC DNA]</scope>
    <source>
        <strain evidence="1 2">JPY162</strain>
    </source>
</reference>
<organism evidence="1 2">
    <name type="scientific">Paraburkholderia youngii</name>
    <dbReference type="NCBI Taxonomy" id="2782701"/>
    <lineage>
        <taxon>Bacteria</taxon>
        <taxon>Pseudomonadati</taxon>
        <taxon>Pseudomonadota</taxon>
        <taxon>Betaproteobacteria</taxon>
        <taxon>Burkholderiales</taxon>
        <taxon>Burkholderiaceae</taxon>
        <taxon>Paraburkholderia</taxon>
    </lineage>
</organism>
<comment type="caution">
    <text evidence="1">The sequence shown here is derived from an EMBL/GenBank/DDBJ whole genome shotgun (WGS) entry which is preliminary data.</text>
</comment>
<evidence type="ECO:0000313" key="1">
    <source>
        <dbReference type="EMBL" id="MBB5405143.1"/>
    </source>
</evidence>